<evidence type="ECO:0000313" key="4">
    <source>
        <dbReference type="Proteomes" id="UP000033870"/>
    </source>
</evidence>
<dbReference type="SMART" id="SM00228">
    <property type="entry name" value="PDZ"/>
    <property type="match status" value="1"/>
</dbReference>
<reference evidence="3 4" key="1">
    <citation type="journal article" date="2015" name="Nature">
        <title>rRNA introns, odd ribosomes, and small enigmatic genomes across a large radiation of phyla.</title>
        <authorList>
            <person name="Brown C.T."/>
            <person name="Hug L.A."/>
            <person name="Thomas B.C."/>
            <person name="Sharon I."/>
            <person name="Castelle C.J."/>
            <person name="Singh A."/>
            <person name="Wilkins M.J."/>
            <person name="Williams K.H."/>
            <person name="Banfield J.F."/>
        </authorList>
    </citation>
    <scope>NUCLEOTIDE SEQUENCE [LARGE SCALE GENOMIC DNA]</scope>
</reference>
<dbReference type="Proteomes" id="UP000033870">
    <property type="component" value="Unassembled WGS sequence"/>
</dbReference>
<dbReference type="EMBL" id="LCRX01000013">
    <property type="protein sequence ID" value="KKW41832.1"/>
    <property type="molecule type" value="Genomic_DNA"/>
</dbReference>
<dbReference type="InterPro" id="IPR036034">
    <property type="entry name" value="PDZ_sf"/>
</dbReference>
<comment type="caution">
    <text evidence="3">The sequence shown here is derived from an EMBL/GenBank/DDBJ whole genome shotgun (WGS) entry which is preliminary data.</text>
</comment>
<dbReference type="STRING" id="1619044.UY92_C0013G0031"/>
<dbReference type="InterPro" id="IPR001478">
    <property type="entry name" value="PDZ"/>
</dbReference>
<evidence type="ECO:0000313" key="3">
    <source>
        <dbReference type="EMBL" id="KKW41832.1"/>
    </source>
</evidence>
<keyword evidence="1" id="KW-0812">Transmembrane</keyword>
<name>A0A0G2AKQ2_9BACT</name>
<evidence type="ECO:0000256" key="1">
    <source>
        <dbReference type="SAM" id="Phobius"/>
    </source>
</evidence>
<dbReference type="SUPFAM" id="SSF50156">
    <property type="entry name" value="PDZ domain-like"/>
    <property type="match status" value="1"/>
</dbReference>
<sequence length="351" mass="38291">MTPPAPHLPPRTCSVSAREIWSRLRWLALVIVLAVFAGATASLFMIDYWYPVDALVGSTAIINRADRGSPSLDAAAVRDWRYRLVRVYDESRVVGANYYPAGALVGHAVVLSSSGWSVVWAPSLSPETKSLAGVDVYGIRHPVEKMLAAPESGLWYLKFSGDEFRATTIFGSSEALTPGQALWALNGEWQAVTVGARLPRSGVQRATEPPYYYELSGYELAGRVIISERGEMIGVAGDRGILLPAWLIERQVPFLLESGVLDTRRPAWQGYFIEGVREGAVWKELSGFYVTGPSSAGAVSNLKAGDVIVRVNNEPAEKDRLARLLLSAPDEFTLTVIRGGDEVKVAVRKTK</sequence>
<keyword evidence="1" id="KW-1133">Transmembrane helix</keyword>
<evidence type="ECO:0000259" key="2">
    <source>
        <dbReference type="PROSITE" id="PS50106"/>
    </source>
</evidence>
<dbReference type="Gene3D" id="2.30.42.10">
    <property type="match status" value="1"/>
</dbReference>
<keyword evidence="1" id="KW-0472">Membrane</keyword>
<dbReference type="AlphaFoldDB" id="A0A0G2AKQ2"/>
<accession>A0A0G2AKQ2</accession>
<dbReference type="PROSITE" id="PS50106">
    <property type="entry name" value="PDZ"/>
    <property type="match status" value="1"/>
</dbReference>
<protein>
    <recommendedName>
        <fullName evidence="2">PDZ domain-containing protein</fullName>
    </recommendedName>
</protein>
<gene>
    <name evidence="3" type="ORF">UY92_C0013G0031</name>
</gene>
<feature type="domain" description="PDZ" evidence="2">
    <location>
        <begin position="270"/>
        <end position="340"/>
    </location>
</feature>
<proteinExistence type="predicted"/>
<feature type="transmembrane region" description="Helical" evidence="1">
    <location>
        <begin position="26"/>
        <end position="50"/>
    </location>
</feature>
<organism evidence="3 4">
    <name type="scientific">Candidatus Magasanikbacteria bacterium GW2011_GWA2_56_11</name>
    <dbReference type="NCBI Taxonomy" id="1619044"/>
    <lineage>
        <taxon>Bacteria</taxon>
        <taxon>Candidatus Magasanikiibacteriota</taxon>
    </lineage>
</organism>